<dbReference type="InterPro" id="IPR051051">
    <property type="entry name" value="E3_ubiq-ligase_TRIM/RNF"/>
</dbReference>
<evidence type="ECO:0000259" key="6">
    <source>
        <dbReference type="PROSITE" id="PS50089"/>
    </source>
</evidence>
<evidence type="ECO:0000256" key="3">
    <source>
        <dbReference type="ARBA" id="ARBA00022833"/>
    </source>
</evidence>
<evidence type="ECO:0000259" key="7">
    <source>
        <dbReference type="PROSITE" id="PS50119"/>
    </source>
</evidence>
<dbReference type="SMART" id="SM00184">
    <property type="entry name" value="RING"/>
    <property type="match status" value="1"/>
</dbReference>
<keyword evidence="8" id="KW-1185">Reference proteome</keyword>
<keyword evidence="1" id="KW-0479">Metal-binding</keyword>
<dbReference type="SMART" id="SM00336">
    <property type="entry name" value="BBOX"/>
    <property type="match status" value="2"/>
</dbReference>
<dbReference type="Gene3D" id="4.10.830.40">
    <property type="match status" value="1"/>
</dbReference>
<dbReference type="Gene3D" id="3.30.40.10">
    <property type="entry name" value="Zinc/RING finger domain, C3HC4 (zinc finger)"/>
    <property type="match status" value="1"/>
</dbReference>
<gene>
    <name evidence="9" type="primary">LOC115947657</name>
</gene>
<dbReference type="CDD" id="cd19769">
    <property type="entry name" value="Bbox2_TRIM16-like"/>
    <property type="match status" value="1"/>
</dbReference>
<dbReference type="InterPro" id="IPR017907">
    <property type="entry name" value="Znf_RING_CS"/>
</dbReference>
<feature type="domain" description="B box-type" evidence="7">
    <location>
        <begin position="154"/>
        <end position="194"/>
    </location>
</feature>
<evidence type="ECO:0000313" key="9">
    <source>
        <dbReference type="RefSeq" id="XP_030911124.1"/>
    </source>
</evidence>
<evidence type="ECO:0000256" key="4">
    <source>
        <dbReference type="PROSITE-ProRule" id="PRU00024"/>
    </source>
</evidence>
<feature type="domain" description="RING-type" evidence="6">
    <location>
        <begin position="16"/>
        <end position="57"/>
    </location>
</feature>
<dbReference type="OrthoDB" id="9049620at2759"/>
<dbReference type="InterPro" id="IPR000315">
    <property type="entry name" value="Znf_B-box"/>
</dbReference>
<dbReference type="PROSITE" id="PS50089">
    <property type="entry name" value="ZF_RING_2"/>
    <property type="match status" value="1"/>
</dbReference>
<organism evidence="8 9">
    <name type="scientific">Geospiza fortis</name>
    <name type="common">Medium ground-finch</name>
    <dbReference type="NCBI Taxonomy" id="48883"/>
    <lineage>
        <taxon>Eukaryota</taxon>
        <taxon>Metazoa</taxon>
        <taxon>Chordata</taxon>
        <taxon>Craniata</taxon>
        <taxon>Vertebrata</taxon>
        <taxon>Euteleostomi</taxon>
        <taxon>Archelosauria</taxon>
        <taxon>Archosauria</taxon>
        <taxon>Dinosauria</taxon>
        <taxon>Saurischia</taxon>
        <taxon>Theropoda</taxon>
        <taxon>Coelurosauria</taxon>
        <taxon>Aves</taxon>
        <taxon>Neognathae</taxon>
        <taxon>Neoaves</taxon>
        <taxon>Telluraves</taxon>
        <taxon>Australaves</taxon>
        <taxon>Passeriformes</taxon>
        <taxon>Thraupidae</taxon>
        <taxon>Geospiza</taxon>
    </lineage>
</organism>
<dbReference type="Pfam" id="PF00643">
    <property type="entry name" value="zf-B_box"/>
    <property type="match status" value="1"/>
</dbReference>
<proteinExistence type="predicted"/>
<reference evidence="9" key="1">
    <citation type="submission" date="2025-08" db="UniProtKB">
        <authorList>
            <consortium name="RefSeq"/>
        </authorList>
    </citation>
    <scope>IDENTIFICATION</scope>
</reference>
<dbReference type="InterPro" id="IPR013083">
    <property type="entry name" value="Znf_RING/FYVE/PHD"/>
</dbReference>
<keyword evidence="5" id="KW-0175">Coiled coil</keyword>
<dbReference type="GO" id="GO:0008270">
    <property type="term" value="F:zinc ion binding"/>
    <property type="evidence" value="ECO:0007669"/>
    <property type="project" value="UniProtKB-KW"/>
</dbReference>
<accession>A0A8N5HW57</accession>
<keyword evidence="3" id="KW-0862">Zinc</keyword>
<dbReference type="InterPro" id="IPR001841">
    <property type="entry name" value="Znf_RING"/>
</dbReference>
<evidence type="ECO:0000256" key="5">
    <source>
        <dbReference type="SAM" id="Coils"/>
    </source>
</evidence>
<protein>
    <submittedName>
        <fullName evidence="9">E3 ubiquitin/ISG15 ligase TRIM25-like</fullName>
    </submittedName>
</protein>
<sequence>MAQAKAMAGLKEELTCPICLDIYKDPTSGGCSHSFCKDCIKQAIRGQQSPARCPLCHSPVGELRANFHLRNIVQRFMDAPAHQEEEGQGEEKAESSGQAGEVVLCDSCLQEPQPAVKTCLSCEASLCQAHLSRHNSRNRQKSHVLVEPCDGQLLAERRCPQHSKLLECFCESDSECICVVCSVTSHKNHTIIGLEEAFSRAQESFPGILESVKNHEAAVDKAVANLLKQMEELKINESQRREQLESLFKKMYKELEKKKREVLKVLSDYEEEQLSKIQTEVNNHKWLKDLASQGVQELEALRNQKDTLLFTKAFSAIKGRKCQPLPKREVVPNPPITLNESKKDHILRLFQQFISNMEVSLKQTISWGYAGTSAGPSSFSGGTTNCGFTFGPGFNFSYK</sequence>
<keyword evidence="2 4" id="KW-0863">Zinc-finger</keyword>
<dbReference type="PANTHER" id="PTHR25465:SF77">
    <property type="entry name" value="E3 UBIQUITIN_ISG15 LIGASE TRIM25"/>
    <property type="match status" value="1"/>
</dbReference>
<evidence type="ECO:0000313" key="8">
    <source>
        <dbReference type="Proteomes" id="UP000504602"/>
    </source>
</evidence>
<evidence type="ECO:0000256" key="1">
    <source>
        <dbReference type="ARBA" id="ARBA00022723"/>
    </source>
</evidence>
<dbReference type="PROSITE" id="PS50119">
    <property type="entry name" value="ZF_BBOX"/>
    <property type="match status" value="1"/>
</dbReference>
<dbReference type="GeneID" id="115947657"/>
<dbReference type="Proteomes" id="UP000504602">
    <property type="component" value="Unplaced"/>
</dbReference>
<dbReference type="RefSeq" id="XP_030911124.1">
    <property type="nucleotide sequence ID" value="XM_031055264.1"/>
</dbReference>
<dbReference type="SUPFAM" id="SSF57850">
    <property type="entry name" value="RING/U-box"/>
    <property type="match status" value="1"/>
</dbReference>
<dbReference type="AlphaFoldDB" id="A0A8N5HW57"/>
<name>A0A8N5HW57_GEOFO</name>
<feature type="coiled-coil region" evidence="5">
    <location>
        <begin position="223"/>
        <end position="272"/>
    </location>
</feature>
<dbReference type="SUPFAM" id="SSF57845">
    <property type="entry name" value="B-box zinc-binding domain"/>
    <property type="match status" value="1"/>
</dbReference>
<dbReference type="PANTHER" id="PTHR25465">
    <property type="entry name" value="B-BOX DOMAIN CONTAINING"/>
    <property type="match status" value="1"/>
</dbReference>
<dbReference type="Gene3D" id="3.30.160.60">
    <property type="entry name" value="Classic Zinc Finger"/>
    <property type="match status" value="1"/>
</dbReference>
<evidence type="ECO:0000256" key="2">
    <source>
        <dbReference type="ARBA" id="ARBA00022771"/>
    </source>
</evidence>
<dbReference type="PROSITE" id="PS00518">
    <property type="entry name" value="ZF_RING_1"/>
    <property type="match status" value="1"/>
</dbReference>
<dbReference type="Pfam" id="PF13923">
    <property type="entry name" value="zf-C3HC4_2"/>
    <property type="match status" value="1"/>
</dbReference>